<dbReference type="AlphaFoldDB" id="A0A915HEJ2"/>
<reference evidence="2" key="1">
    <citation type="submission" date="2022-11" db="UniProtKB">
        <authorList>
            <consortium name="WormBaseParasite"/>
        </authorList>
    </citation>
    <scope>IDENTIFICATION</scope>
</reference>
<dbReference type="InterPro" id="IPR011009">
    <property type="entry name" value="Kinase-like_dom_sf"/>
</dbReference>
<accession>A0A915HEJ2</accession>
<dbReference type="InterPro" id="IPR008271">
    <property type="entry name" value="Ser/Thr_kinase_AS"/>
</dbReference>
<name>A0A915HEJ2_ROMCU</name>
<sequence>MHTNGYSHDDLKLENLVFGCNDTKRRLYLIDLDHCSKAPQFTVLTSASGESLSDVKLSPKMLTSQSDHFGKDFGDLKTLFRSIRTSKIAFTMMRQNKMLKNRSAIDPKIKKLIKIVTYDKVSDFVKRIFDVLDALKKNGIYKSYTKLDELTDDLCKLLNLDEDFPLDWEPGGVYYNTFDKLRLKFMFREV</sequence>
<dbReference type="GO" id="GO:0004672">
    <property type="term" value="F:protein kinase activity"/>
    <property type="evidence" value="ECO:0007669"/>
    <property type="project" value="InterPro"/>
</dbReference>
<evidence type="ECO:0000313" key="1">
    <source>
        <dbReference type="Proteomes" id="UP000887565"/>
    </source>
</evidence>
<dbReference type="WBParaSite" id="nRc.2.0.1.t00103-RA">
    <property type="protein sequence ID" value="nRc.2.0.1.t00103-RA"/>
    <property type="gene ID" value="nRc.2.0.1.g00103"/>
</dbReference>
<proteinExistence type="predicted"/>
<protein>
    <submittedName>
        <fullName evidence="2">Protein kinase domain-containing protein</fullName>
    </submittedName>
</protein>
<keyword evidence="1" id="KW-1185">Reference proteome</keyword>
<organism evidence="1 2">
    <name type="scientific">Romanomermis culicivorax</name>
    <name type="common">Nematode worm</name>
    <dbReference type="NCBI Taxonomy" id="13658"/>
    <lineage>
        <taxon>Eukaryota</taxon>
        <taxon>Metazoa</taxon>
        <taxon>Ecdysozoa</taxon>
        <taxon>Nematoda</taxon>
        <taxon>Enoplea</taxon>
        <taxon>Dorylaimia</taxon>
        <taxon>Mermithida</taxon>
        <taxon>Mermithoidea</taxon>
        <taxon>Mermithidae</taxon>
        <taxon>Romanomermis</taxon>
    </lineage>
</organism>
<dbReference type="SUPFAM" id="SSF56112">
    <property type="entry name" value="Protein kinase-like (PK-like)"/>
    <property type="match status" value="1"/>
</dbReference>
<dbReference type="Proteomes" id="UP000887565">
    <property type="component" value="Unplaced"/>
</dbReference>
<dbReference type="PROSITE" id="PS00108">
    <property type="entry name" value="PROTEIN_KINASE_ST"/>
    <property type="match status" value="1"/>
</dbReference>
<evidence type="ECO:0000313" key="2">
    <source>
        <dbReference type="WBParaSite" id="nRc.2.0.1.t00103-RA"/>
    </source>
</evidence>